<dbReference type="CDD" id="cd13544">
    <property type="entry name" value="PBP2_Fbp_like_1"/>
    <property type="match status" value="1"/>
</dbReference>
<dbReference type="GO" id="GO:0030976">
    <property type="term" value="F:thiamine pyrophosphate binding"/>
    <property type="evidence" value="ECO:0007669"/>
    <property type="project" value="TreeGrafter"/>
</dbReference>
<organism evidence="3 4">
    <name type="scientific">Cloacibacillus porcorum</name>
    <dbReference type="NCBI Taxonomy" id="1197717"/>
    <lineage>
        <taxon>Bacteria</taxon>
        <taxon>Thermotogati</taxon>
        <taxon>Synergistota</taxon>
        <taxon>Synergistia</taxon>
        <taxon>Synergistales</taxon>
        <taxon>Synergistaceae</taxon>
        <taxon>Cloacibacillus</taxon>
    </lineage>
</organism>
<evidence type="ECO:0000256" key="2">
    <source>
        <dbReference type="SAM" id="SignalP"/>
    </source>
</evidence>
<dbReference type="AlphaFoldDB" id="A0A1B2I378"/>
<protein>
    <submittedName>
        <fullName evidence="3">ABC transporter substrate-binding protein</fullName>
    </submittedName>
</protein>
<dbReference type="InterPro" id="IPR001188">
    <property type="entry name" value="Sperm_putr-bd"/>
</dbReference>
<dbReference type="InterPro" id="IPR006059">
    <property type="entry name" value="SBP"/>
</dbReference>
<gene>
    <name evidence="3" type="ORF">BED41_04660</name>
</gene>
<evidence type="ECO:0000256" key="1">
    <source>
        <dbReference type="ARBA" id="ARBA00022729"/>
    </source>
</evidence>
<keyword evidence="4" id="KW-1185">Reference proteome</keyword>
<dbReference type="GO" id="GO:0030288">
    <property type="term" value="C:outer membrane-bounded periplasmic space"/>
    <property type="evidence" value="ECO:0007669"/>
    <property type="project" value="TreeGrafter"/>
</dbReference>
<dbReference type="OrthoDB" id="179400at2"/>
<dbReference type="PANTHER" id="PTHR30006">
    <property type="entry name" value="THIAMINE-BINDING PERIPLASMIC PROTEIN-RELATED"/>
    <property type="match status" value="1"/>
</dbReference>
<dbReference type="InterPro" id="IPR026045">
    <property type="entry name" value="Ferric-bd"/>
</dbReference>
<dbReference type="EMBL" id="CP016757">
    <property type="protein sequence ID" value="ANZ44441.1"/>
    <property type="molecule type" value="Genomic_DNA"/>
</dbReference>
<dbReference type="STRING" id="1197717.BED41_04660"/>
<dbReference type="PANTHER" id="PTHR30006:SF2">
    <property type="entry name" value="ABC TRANSPORTER SUBSTRATE-BINDING PROTEIN"/>
    <property type="match status" value="1"/>
</dbReference>
<accession>A0A1B2I378</accession>
<reference evidence="3" key="1">
    <citation type="submission" date="2016-08" db="EMBL/GenBank/DDBJ databases">
        <title>Complete genome of Cloacibacillus porcorum.</title>
        <authorList>
            <person name="Looft T."/>
            <person name="Bayles D.O."/>
            <person name="Alt D.P."/>
        </authorList>
    </citation>
    <scope>NUCLEOTIDE SEQUENCE [LARGE SCALE GENOMIC DNA]</scope>
    <source>
        <strain evidence="3">CL-84</strain>
    </source>
</reference>
<dbReference type="PRINTS" id="PR00909">
    <property type="entry name" value="SPERMDNBNDNG"/>
</dbReference>
<dbReference type="Pfam" id="PF13416">
    <property type="entry name" value="SBP_bac_8"/>
    <property type="match status" value="1"/>
</dbReference>
<dbReference type="GO" id="GO:0030975">
    <property type="term" value="F:thiamine binding"/>
    <property type="evidence" value="ECO:0007669"/>
    <property type="project" value="TreeGrafter"/>
</dbReference>
<dbReference type="GO" id="GO:0019808">
    <property type="term" value="F:polyamine binding"/>
    <property type="evidence" value="ECO:0007669"/>
    <property type="project" value="InterPro"/>
</dbReference>
<feature type="signal peptide" evidence="2">
    <location>
        <begin position="1"/>
        <end position="15"/>
    </location>
</feature>
<proteinExistence type="predicted"/>
<evidence type="ECO:0000313" key="4">
    <source>
        <dbReference type="Proteomes" id="UP000093044"/>
    </source>
</evidence>
<feature type="chain" id="PRO_5012227147" evidence="2">
    <location>
        <begin position="16"/>
        <end position="323"/>
    </location>
</feature>
<dbReference type="Gene3D" id="3.40.190.10">
    <property type="entry name" value="Periplasmic binding protein-like II"/>
    <property type="match status" value="2"/>
</dbReference>
<name>A0A1B2I378_9BACT</name>
<sequence length="323" mass="35466">MAMALLMAVCTGAMAATLNAYTVMPEKYASKVFEQFTKDTGIKVNFIRFSSGEALARLVAERNNPQVDILLGGPADIYTAGQKDNVFAVYVPKDQKLTPAEYRDPGNHWTGIGLIPLCFLTNTDFLKKNSLKAPESWQDLLNPAYKNGLQMADARTSGTATERIYSLIGVYGVDGAFDYQKKLHKNVQLYTKSGAGGAMPIAQGQASSGIFYLVDALDIQQQGYPVIITYPKEGVTFGIEATGMIAGAKNQEEAKKFIDWATSPKLGQFFVDQKINYIPVVKGVKITSPALDMSKVKLLKVGAEHKGDKRKAYVERWINEVIR</sequence>
<dbReference type="GO" id="GO:0015846">
    <property type="term" value="P:polyamine transport"/>
    <property type="evidence" value="ECO:0007669"/>
    <property type="project" value="InterPro"/>
</dbReference>
<keyword evidence="1 2" id="KW-0732">Signal</keyword>
<dbReference type="Proteomes" id="UP000093044">
    <property type="component" value="Chromosome"/>
</dbReference>
<evidence type="ECO:0000313" key="3">
    <source>
        <dbReference type="EMBL" id="ANZ44441.1"/>
    </source>
</evidence>
<dbReference type="GO" id="GO:0015888">
    <property type="term" value="P:thiamine transport"/>
    <property type="evidence" value="ECO:0007669"/>
    <property type="project" value="TreeGrafter"/>
</dbReference>
<dbReference type="PIRSF" id="PIRSF002825">
    <property type="entry name" value="CfbpA"/>
    <property type="match status" value="1"/>
</dbReference>
<dbReference type="KEGG" id="cpor:BED41_04660"/>
<dbReference type="SUPFAM" id="SSF53850">
    <property type="entry name" value="Periplasmic binding protein-like II"/>
    <property type="match status" value="1"/>
</dbReference>